<reference evidence="4" key="1">
    <citation type="journal article" date="2019" name="Int. J. Syst. Evol. Microbiol.">
        <title>The Global Catalogue of Microorganisms (GCM) 10K type strain sequencing project: providing services to taxonomists for standard genome sequencing and annotation.</title>
        <authorList>
            <consortium name="The Broad Institute Genomics Platform"/>
            <consortium name="The Broad Institute Genome Sequencing Center for Infectious Disease"/>
            <person name="Wu L."/>
            <person name="Ma J."/>
        </authorList>
    </citation>
    <scope>NUCLEOTIDE SEQUENCE [LARGE SCALE GENOMIC DNA]</scope>
    <source>
        <strain evidence="4">VKM B-3159</strain>
    </source>
</reference>
<name>A0ABT9JVC0_9PROT</name>
<feature type="chain" id="PRO_5046981983" description="CARDB domain-containing protein" evidence="2">
    <location>
        <begin position="29"/>
        <end position="497"/>
    </location>
</feature>
<keyword evidence="4" id="KW-1185">Reference proteome</keyword>
<evidence type="ECO:0000313" key="3">
    <source>
        <dbReference type="EMBL" id="MDP8568518.1"/>
    </source>
</evidence>
<protein>
    <recommendedName>
        <fullName evidence="5">CARDB domain-containing protein</fullName>
    </recommendedName>
</protein>
<gene>
    <name evidence="3" type="ORF">Q9291_11725</name>
</gene>
<sequence length="497" mass="53611">MKKSLEFSRNVAYVIACLLVMQVTTAQAAMREFYLNALNGGDCYSGKYMLGCYLGVRGDWLDITDKLTIVSGPTASITVTDKGADNKYSENISLGGYEKVPPKRGSREGYLLLELKNIRGPGTMRIKMERPAFAGRDVDYVNVTIKDGTFGLSPEQHIRSINAGQSKTVEITGYGLSGVSVKPGFNSQPTTGATTNRQRIQSTASQINTAVKDSVGQTLSTLQANAQLPPEVNILSRETGPVFDKMTVEFNLRNSSQQFELDTADIFTFSKGTPPINARFGWPTIHVWASCASGSSGCTSSATSGGNRSGVSSGTTTGTGNPGGGTRVSTPVEVNLLPNINTPTLFIRKINAEASPVVLDQALCVGLIKQQEKEVDVPAIIWMVTNASDADINQRFSVSLINGNNPNLPFHTVAVNSIPARGLVSFNNWPGRPSKIKVKLMPDPRQPNNNDANQCLLTDPRPAESLLDPRPLTIRVDSQHQVHEGSRENDNDLPVNP</sequence>
<evidence type="ECO:0008006" key="5">
    <source>
        <dbReference type="Google" id="ProtNLM"/>
    </source>
</evidence>
<feature type="compositionally biased region" description="Polar residues" evidence="1">
    <location>
        <begin position="446"/>
        <end position="456"/>
    </location>
</feature>
<feature type="signal peptide" evidence="2">
    <location>
        <begin position="1"/>
        <end position="28"/>
    </location>
</feature>
<dbReference type="EMBL" id="JAVCAP010000026">
    <property type="protein sequence ID" value="MDP8568518.1"/>
    <property type="molecule type" value="Genomic_DNA"/>
</dbReference>
<dbReference type="RefSeq" id="WP_306390244.1">
    <property type="nucleotide sequence ID" value="NZ_JAVCAP010000026.1"/>
</dbReference>
<accession>A0ABT9JVC0</accession>
<dbReference type="Proteomes" id="UP001225906">
    <property type="component" value="Unassembled WGS sequence"/>
</dbReference>
<feature type="compositionally biased region" description="Basic and acidic residues" evidence="1">
    <location>
        <begin position="477"/>
        <end position="490"/>
    </location>
</feature>
<feature type="region of interest" description="Disordered" evidence="1">
    <location>
        <begin position="439"/>
        <end position="497"/>
    </location>
</feature>
<proteinExistence type="predicted"/>
<feature type="region of interest" description="Disordered" evidence="1">
    <location>
        <begin position="299"/>
        <end position="328"/>
    </location>
</feature>
<evidence type="ECO:0000256" key="2">
    <source>
        <dbReference type="SAM" id="SignalP"/>
    </source>
</evidence>
<comment type="caution">
    <text evidence="3">The sequence shown here is derived from an EMBL/GenBank/DDBJ whole genome shotgun (WGS) entry which is preliminary data.</text>
</comment>
<evidence type="ECO:0000256" key="1">
    <source>
        <dbReference type="SAM" id="MobiDB-lite"/>
    </source>
</evidence>
<feature type="compositionally biased region" description="Low complexity" evidence="1">
    <location>
        <begin position="299"/>
        <end position="319"/>
    </location>
</feature>
<evidence type="ECO:0000313" key="4">
    <source>
        <dbReference type="Proteomes" id="UP001225906"/>
    </source>
</evidence>
<keyword evidence="2" id="KW-0732">Signal</keyword>
<organism evidence="3 4">
    <name type="scientific">Methylophilus aquaticus</name>
    <dbReference type="NCBI Taxonomy" id="1971610"/>
    <lineage>
        <taxon>Bacteria</taxon>
        <taxon>Pseudomonadati</taxon>
        <taxon>Pseudomonadota</taxon>
        <taxon>Betaproteobacteria</taxon>
        <taxon>Nitrosomonadales</taxon>
        <taxon>Methylophilaceae</taxon>
        <taxon>Methylophilus</taxon>
    </lineage>
</organism>